<dbReference type="Proteomes" id="UP001432027">
    <property type="component" value="Unassembled WGS sequence"/>
</dbReference>
<feature type="transmembrane region" description="Helical" evidence="1">
    <location>
        <begin position="51"/>
        <end position="77"/>
    </location>
</feature>
<organism evidence="2 3">
    <name type="scientific">Pristionchus entomophagus</name>
    <dbReference type="NCBI Taxonomy" id="358040"/>
    <lineage>
        <taxon>Eukaryota</taxon>
        <taxon>Metazoa</taxon>
        <taxon>Ecdysozoa</taxon>
        <taxon>Nematoda</taxon>
        <taxon>Chromadorea</taxon>
        <taxon>Rhabditida</taxon>
        <taxon>Rhabditina</taxon>
        <taxon>Diplogasteromorpha</taxon>
        <taxon>Diplogasteroidea</taxon>
        <taxon>Neodiplogasteridae</taxon>
        <taxon>Pristionchus</taxon>
    </lineage>
</organism>
<keyword evidence="1" id="KW-1133">Transmembrane helix</keyword>
<feature type="transmembrane region" description="Helical" evidence="1">
    <location>
        <begin position="97"/>
        <end position="119"/>
    </location>
</feature>
<evidence type="ECO:0000313" key="3">
    <source>
        <dbReference type="Proteomes" id="UP001432027"/>
    </source>
</evidence>
<gene>
    <name evidence="2" type="ORF">PENTCL1PPCAC_14547</name>
</gene>
<feature type="transmembrane region" description="Helical" evidence="1">
    <location>
        <begin position="140"/>
        <end position="159"/>
    </location>
</feature>
<accession>A0AAV5TDI2</accession>
<feature type="transmembrane region" description="Helical" evidence="1">
    <location>
        <begin position="20"/>
        <end position="39"/>
    </location>
</feature>
<feature type="transmembrane region" description="Helical" evidence="1">
    <location>
        <begin position="276"/>
        <end position="297"/>
    </location>
</feature>
<comment type="caution">
    <text evidence="2">The sequence shown here is derived from an EMBL/GenBank/DDBJ whole genome shotgun (WGS) entry which is preliminary data.</text>
</comment>
<keyword evidence="1" id="KW-0812">Transmembrane</keyword>
<dbReference type="PANTHER" id="PTHR45830">
    <property type="entry name" value="SERPENTINE RECEPTOR, CLASS I"/>
    <property type="match status" value="1"/>
</dbReference>
<proteinExistence type="predicted"/>
<dbReference type="AlphaFoldDB" id="A0AAV5TDI2"/>
<feature type="transmembrane region" description="Helical" evidence="1">
    <location>
        <begin position="251"/>
        <end position="270"/>
    </location>
</feature>
<evidence type="ECO:0008006" key="4">
    <source>
        <dbReference type="Google" id="ProtNLM"/>
    </source>
</evidence>
<keyword evidence="1" id="KW-0472">Membrane</keyword>
<protein>
    <recommendedName>
        <fullName evidence="4">G protein-coupled receptor</fullName>
    </recommendedName>
</protein>
<name>A0AAV5TDI2_9BILA</name>
<dbReference type="PANTHER" id="PTHR45830:SF15">
    <property type="entry name" value="SERPENTINE RECEPTOR, CLASS I"/>
    <property type="match status" value="1"/>
</dbReference>
<reference evidence="2" key="1">
    <citation type="submission" date="2023-10" db="EMBL/GenBank/DDBJ databases">
        <title>Genome assembly of Pristionchus species.</title>
        <authorList>
            <person name="Yoshida K."/>
            <person name="Sommer R.J."/>
        </authorList>
    </citation>
    <scope>NUCLEOTIDE SEQUENCE</scope>
    <source>
        <strain evidence="2">RS0144</strain>
    </source>
</reference>
<dbReference type="EMBL" id="BTSX01000004">
    <property type="protein sequence ID" value="GMS92372.1"/>
    <property type="molecule type" value="Genomic_DNA"/>
</dbReference>
<feature type="non-terminal residue" evidence="2">
    <location>
        <position position="1"/>
    </location>
</feature>
<sequence length="327" mass="37254">TMGLNFTVDEAHEQFVIRSSHVIIGISLPANLLTVYLLWRKTPNSIGHYKYLLIMLQSCSALIDLHLGVFFMPVPLFPLIGCYCKGMLCEAHVPPHISVVIFFFLVLGCLVTLFFCIFYRHQVILPAHHKLKLRKNRYKIILFSLYAITWETMSLLILISDNVSNGKSDYLEKEQPAMIWLTSKDSWVVYDTDSSIRFVVYYVLIVSFSLEQMLSSRIVFRHTTRYFEVADMSSRTLAFHRAMMKSLMMQALCWLLVVAPVAVLSASVLLESIPHEMISVAFLVAQLFSVVHAQTVIANSPTLRQSVLSYFGFICTTGSTKMKALKM</sequence>
<feature type="non-terminal residue" evidence="2">
    <location>
        <position position="327"/>
    </location>
</feature>
<evidence type="ECO:0000256" key="1">
    <source>
        <dbReference type="SAM" id="Phobius"/>
    </source>
</evidence>
<keyword evidence="3" id="KW-1185">Reference proteome</keyword>
<evidence type="ECO:0000313" key="2">
    <source>
        <dbReference type="EMBL" id="GMS92372.1"/>
    </source>
</evidence>
<feature type="transmembrane region" description="Helical" evidence="1">
    <location>
        <begin position="199"/>
        <end position="220"/>
    </location>
</feature>
<dbReference type="Pfam" id="PF10327">
    <property type="entry name" value="7TM_GPCR_Sri"/>
    <property type="match status" value="1"/>
</dbReference>
<dbReference type="InterPro" id="IPR019429">
    <property type="entry name" value="7TM_GPCR_serpentine_rcpt_Sri"/>
</dbReference>